<protein>
    <recommendedName>
        <fullName evidence="8">Glycogen synthase</fullName>
        <ecNumber evidence="8">2.4.1.21</ecNumber>
    </recommendedName>
    <alternativeName>
        <fullName evidence="8">Starch [bacterial glycogen] synthase</fullName>
    </alternativeName>
</protein>
<evidence type="ECO:0000256" key="8">
    <source>
        <dbReference type="HAMAP-Rule" id="MF_00484"/>
    </source>
</evidence>
<dbReference type="EMBL" id="BFBB01000008">
    <property type="protein sequence ID" value="GBF51720.1"/>
    <property type="molecule type" value="Genomic_DNA"/>
</dbReference>
<dbReference type="InterPro" id="IPR011835">
    <property type="entry name" value="GS/SS"/>
</dbReference>
<dbReference type="InterPro" id="IPR001296">
    <property type="entry name" value="Glyco_trans_1"/>
</dbReference>
<dbReference type="SUPFAM" id="SSF53756">
    <property type="entry name" value="UDP-Glycosyltransferase/glycogen phosphorylase"/>
    <property type="match status" value="1"/>
</dbReference>
<dbReference type="InterPro" id="IPR013534">
    <property type="entry name" value="Starch_synth_cat_dom"/>
</dbReference>
<feature type="domain" description="Glycosyl transferase family 1" evidence="9">
    <location>
        <begin position="272"/>
        <end position="419"/>
    </location>
</feature>
<dbReference type="AlphaFoldDB" id="A0A2P2E4B0"/>
<dbReference type="Proteomes" id="UP000245133">
    <property type="component" value="Unassembled WGS sequence"/>
</dbReference>
<accession>A0A2P2E4B0</accession>
<dbReference type="GO" id="GO:0004373">
    <property type="term" value="F:alpha-1,4-glucan glucosyltransferase (UDP-glucose donor) activity"/>
    <property type="evidence" value="ECO:0007669"/>
    <property type="project" value="InterPro"/>
</dbReference>
<comment type="pathway">
    <text evidence="3 8">Glycan biosynthesis; glycogen biosynthesis.</text>
</comment>
<keyword evidence="6 8" id="KW-0808">Transferase</keyword>
<evidence type="ECO:0000313" key="12">
    <source>
        <dbReference type="Proteomes" id="UP000245133"/>
    </source>
</evidence>
<keyword evidence="7 8" id="KW-0320">Glycogen biosynthesis</keyword>
<gene>
    <name evidence="8 11" type="primary">glgA</name>
    <name evidence="11" type="ORF">LPTSP4_32580</name>
</gene>
<comment type="function">
    <text evidence="2 8">Synthesizes alpha-1,4-glucan chains using ADP-glucose.</text>
</comment>
<evidence type="ECO:0000256" key="1">
    <source>
        <dbReference type="ARBA" id="ARBA00001478"/>
    </source>
</evidence>
<keyword evidence="12" id="KW-1185">Reference proteome</keyword>
<comment type="catalytic activity">
    <reaction evidence="1 8">
        <text>[(1-&gt;4)-alpha-D-glucosyl](n) + ADP-alpha-D-glucose = [(1-&gt;4)-alpha-D-glucosyl](n+1) + ADP + H(+)</text>
        <dbReference type="Rhea" id="RHEA:18189"/>
        <dbReference type="Rhea" id="RHEA-COMP:9584"/>
        <dbReference type="Rhea" id="RHEA-COMP:9587"/>
        <dbReference type="ChEBI" id="CHEBI:15378"/>
        <dbReference type="ChEBI" id="CHEBI:15444"/>
        <dbReference type="ChEBI" id="CHEBI:57498"/>
        <dbReference type="ChEBI" id="CHEBI:456216"/>
        <dbReference type="EC" id="2.4.1.21"/>
    </reaction>
</comment>
<dbReference type="PANTHER" id="PTHR45825:SF11">
    <property type="entry name" value="ALPHA AMYLASE DOMAIN-CONTAINING PROTEIN"/>
    <property type="match status" value="1"/>
</dbReference>
<evidence type="ECO:0000256" key="2">
    <source>
        <dbReference type="ARBA" id="ARBA00002764"/>
    </source>
</evidence>
<dbReference type="NCBIfam" id="TIGR02095">
    <property type="entry name" value="glgA"/>
    <property type="match status" value="1"/>
</dbReference>
<sequence>MGGLSDMLSSLSKEQSNAKEISVALPLLEGLKENPKYTGHSIPIRPPMDLGAGNLSEILQKSCFREAKHGKVKIYFLDSPVFSKLRSIYANPEEHFRFAIFSYACFFLSLHLEVDLVHAHDWHSALVCALHKNASRGLPTVFTIHNLAYQGDHPLWMTGFLKEIPFELFPESYQHNGKVNYLKAALQTANQITTVSPGYRDETLTEPNGFGLSYMLNKRKLDYSGILNGIDREEWNPEIDPNLFANYNPENLSAGKQKNKESLYEWIGRPWIPKDRPLIGLIGRLTYQKGYATFLQAFKERTHLPFYFIFLGAGEESLENELFHLSHHQMDRIYFYKGYHEEFARRIEAASDFFMMPSLFEPCGLNQFYSQAYGSIPIVSRVGGLRDTVFESPLEHEFTGIVFEPGDVGSLGYALERSYTLYKDSPKLQRLQKKIMLIDSSWRQRITKYDAVYEKALQSKL</sequence>
<dbReference type="GO" id="GO:0009011">
    <property type="term" value="F:alpha-1,4-glucan glucosyltransferase (ADP-glucose donor) activity"/>
    <property type="evidence" value="ECO:0007669"/>
    <property type="project" value="UniProtKB-UniRule"/>
</dbReference>
<dbReference type="EC" id="2.4.1.21" evidence="8"/>
<dbReference type="UniPathway" id="UPA00164"/>
<organism evidence="11 12">
    <name type="scientific">Leptospira ryugenii</name>
    <dbReference type="NCBI Taxonomy" id="1917863"/>
    <lineage>
        <taxon>Bacteria</taxon>
        <taxon>Pseudomonadati</taxon>
        <taxon>Spirochaetota</taxon>
        <taxon>Spirochaetia</taxon>
        <taxon>Leptospirales</taxon>
        <taxon>Leptospiraceae</taxon>
        <taxon>Leptospira</taxon>
    </lineage>
</organism>
<dbReference type="HAMAP" id="MF_00484">
    <property type="entry name" value="Glycogen_synth"/>
    <property type="match status" value="1"/>
</dbReference>
<evidence type="ECO:0000256" key="6">
    <source>
        <dbReference type="ARBA" id="ARBA00022679"/>
    </source>
</evidence>
<comment type="similarity">
    <text evidence="4 8">Belongs to the glycosyltransferase 1 family. Bacterial/plant glycogen synthase subfamily.</text>
</comment>
<feature type="domain" description="Starch synthase catalytic" evidence="10">
    <location>
        <begin position="2"/>
        <end position="217"/>
    </location>
</feature>
<name>A0A2P2E4B0_9LEPT</name>
<evidence type="ECO:0000256" key="4">
    <source>
        <dbReference type="ARBA" id="ARBA00010281"/>
    </source>
</evidence>
<proteinExistence type="inferred from homology"/>
<dbReference type="CDD" id="cd03791">
    <property type="entry name" value="GT5_Glycogen_synthase_DULL1-like"/>
    <property type="match status" value="1"/>
</dbReference>
<evidence type="ECO:0000259" key="9">
    <source>
        <dbReference type="Pfam" id="PF00534"/>
    </source>
</evidence>
<comment type="caution">
    <text evidence="11">The sequence shown here is derived from an EMBL/GenBank/DDBJ whole genome shotgun (WGS) entry which is preliminary data.</text>
</comment>
<comment type="caution">
    <text evidence="8">Lacks conserved residue(s) required for the propagation of feature annotation.</text>
</comment>
<evidence type="ECO:0000256" key="3">
    <source>
        <dbReference type="ARBA" id="ARBA00004964"/>
    </source>
</evidence>
<reference evidence="11 12" key="1">
    <citation type="submission" date="2018-02" db="EMBL/GenBank/DDBJ databases">
        <title>Novel Leptospira species isolated from soil and water in Japan.</title>
        <authorList>
            <person name="Nakao R."/>
            <person name="Masuzawa T."/>
        </authorList>
    </citation>
    <scope>NUCLEOTIDE SEQUENCE [LARGE SCALE GENOMIC DNA]</scope>
    <source>
        <strain evidence="11 12">YH101</strain>
    </source>
</reference>
<evidence type="ECO:0000313" key="11">
    <source>
        <dbReference type="EMBL" id="GBF51720.1"/>
    </source>
</evidence>
<evidence type="ECO:0000259" key="10">
    <source>
        <dbReference type="Pfam" id="PF08323"/>
    </source>
</evidence>
<evidence type="ECO:0000256" key="5">
    <source>
        <dbReference type="ARBA" id="ARBA00022676"/>
    </source>
</evidence>
<evidence type="ECO:0000256" key="7">
    <source>
        <dbReference type="ARBA" id="ARBA00023056"/>
    </source>
</evidence>
<dbReference type="Pfam" id="PF08323">
    <property type="entry name" value="Glyco_transf_5"/>
    <property type="match status" value="1"/>
</dbReference>
<dbReference type="Pfam" id="PF00534">
    <property type="entry name" value="Glycos_transf_1"/>
    <property type="match status" value="1"/>
</dbReference>
<keyword evidence="5 8" id="KW-0328">Glycosyltransferase</keyword>
<dbReference type="PANTHER" id="PTHR45825">
    <property type="entry name" value="GRANULE-BOUND STARCH SYNTHASE 1, CHLOROPLASTIC/AMYLOPLASTIC"/>
    <property type="match status" value="1"/>
</dbReference>
<dbReference type="Gene3D" id="3.40.50.2000">
    <property type="entry name" value="Glycogen Phosphorylase B"/>
    <property type="match status" value="2"/>
</dbReference>
<dbReference type="GO" id="GO:0005978">
    <property type="term" value="P:glycogen biosynthetic process"/>
    <property type="evidence" value="ECO:0007669"/>
    <property type="project" value="UniProtKB-UniRule"/>
</dbReference>